<protein>
    <recommendedName>
        <fullName evidence="1">Prolyl 4-hydroxylase alpha subunit Fe(2+) 2OG dioxygenase domain-containing protein</fullName>
    </recommendedName>
</protein>
<feature type="domain" description="Prolyl 4-hydroxylase alpha subunit Fe(2+) 2OG dioxygenase" evidence="1">
    <location>
        <begin position="152"/>
        <end position="235"/>
    </location>
</feature>
<proteinExistence type="predicted"/>
<evidence type="ECO:0000259" key="1">
    <source>
        <dbReference type="Pfam" id="PF13640"/>
    </source>
</evidence>
<dbReference type="Gene3D" id="2.60.120.620">
    <property type="entry name" value="q2cbj1_9rhob like domain"/>
    <property type="match status" value="1"/>
</dbReference>
<dbReference type="Proteomes" id="UP000635477">
    <property type="component" value="Unassembled WGS sequence"/>
</dbReference>
<dbReference type="AlphaFoldDB" id="A0A8H4XJJ0"/>
<gene>
    <name evidence="2" type="ORF">FZEAL_5727</name>
</gene>
<sequence>MFEPWHWHEYPDPGVTLGSGAQTPKKADTEDDVIKKDLLKTLQGIKGTGSFASFAHLTERPPAGLFVPGVGNITMPLSEVQACQLIAKARQAPFGKGSDTVVDTAVRNTWELNAEQFKFRDLKWAAFIQSLCKNVAHSLGINTTVRAEIYKMLIYEKGAMFKAHTDTEKIPGMFGTLLISLPSVHQGGDLVLKHCGETKVFKTSGASQSFACWYSDVSHEVLPVTSGYRWVLTYNLALDQSQPRPSAGLLQQPFAEPLRQPLLRWLAISPESRESDCFYHVLEHDYTEANSSLKALKARDLLRVQALKEVCSDLPVDIFLALLEKEEQGIVAYDSDDDDYGAGRRDYYDDEEDKQREVRIHPLQEIFDKNFKIKTLVDLEGRQVGRQIHFDEQDLLDQECFEGLEYEEEYESYTGNTGPTATHRYRVTAVAIVPRGSIASFLSCEKGWCSLSHDISSQIGYFARRCLEPQAEESLVATLRGLLDRAWGGLNERYGDPKPLLDGEVMSDVLKAAMQLGLYQLFEKTAGRHEGHLPFGYFTWVRQWLVEDGSDVDVRFNAIKQGISSAIDAYPWFADQTGIIKHLAPRPRKLASPTAARTPDCVLEWAREEIRSRVGACASKFLGPKYGPPMVDLAFYFDDPSAFLSETIAPLVEQKGDTVAFSLDMLARLQERSTKGRVSMKTSNQLYRKITKSLINFTDFAQVRGEAGVELAAKRIRYTSSSQPEPGDIRTCICSEDLAELFSGVIQVDTATDNLAASLSSRLSGDVPRMNDIELHTLWMPFLQSLTSIIASNNIPLSTEYYQKLFSTFLKAYLDKFLGKEPVDDQNMVRSGVRCSCIDCENLNIFLADPARVKGRFSVNKQRRQHLHQKLEGAGVDFSHDTDRSTRPQTLEVTKTFEQVPKKHENWSRRRTIANKKLMGFNQDHLRLLLGLEYSSIVNMEHIVATGVPAAHATTSEQNVTLPPIIGHKRALSLESDLIDLASD</sequence>
<reference evidence="2" key="1">
    <citation type="journal article" date="2020" name="BMC Genomics">
        <title>Correction to: Identification and distribution of gene clusters required for synthesis of sphingolipid metabolism inhibitors in diverse species of the filamentous fungus Fusarium.</title>
        <authorList>
            <person name="Kim H.S."/>
            <person name="Lohmar J.M."/>
            <person name="Busman M."/>
            <person name="Brown D.W."/>
            <person name="Naumann T.A."/>
            <person name="Divon H.H."/>
            <person name="Lysoe E."/>
            <person name="Uhlig S."/>
            <person name="Proctor R.H."/>
        </authorList>
    </citation>
    <scope>NUCLEOTIDE SEQUENCE</scope>
    <source>
        <strain evidence="2">NRRL 22465</strain>
    </source>
</reference>
<dbReference type="InterPro" id="IPR044862">
    <property type="entry name" value="Pro_4_hyd_alph_FE2OG_OXY"/>
</dbReference>
<dbReference type="OrthoDB" id="27483at2759"/>
<dbReference type="EMBL" id="JABEYC010000417">
    <property type="protein sequence ID" value="KAF4977820.1"/>
    <property type="molecule type" value="Genomic_DNA"/>
</dbReference>
<evidence type="ECO:0000313" key="2">
    <source>
        <dbReference type="EMBL" id="KAF4977820.1"/>
    </source>
</evidence>
<dbReference type="PANTHER" id="PTHR33099">
    <property type="entry name" value="FE2OG DIOXYGENASE DOMAIN-CONTAINING PROTEIN"/>
    <property type="match status" value="1"/>
</dbReference>
<keyword evidence="3" id="KW-1185">Reference proteome</keyword>
<evidence type="ECO:0000313" key="3">
    <source>
        <dbReference type="Proteomes" id="UP000635477"/>
    </source>
</evidence>
<organism evidence="2 3">
    <name type="scientific">Fusarium zealandicum</name>
    <dbReference type="NCBI Taxonomy" id="1053134"/>
    <lineage>
        <taxon>Eukaryota</taxon>
        <taxon>Fungi</taxon>
        <taxon>Dikarya</taxon>
        <taxon>Ascomycota</taxon>
        <taxon>Pezizomycotina</taxon>
        <taxon>Sordariomycetes</taxon>
        <taxon>Hypocreomycetidae</taxon>
        <taxon>Hypocreales</taxon>
        <taxon>Nectriaceae</taxon>
        <taxon>Fusarium</taxon>
        <taxon>Fusarium staphyleae species complex</taxon>
    </lineage>
</organism>
<accession>A0A8H4XJJ0</accession>
<reference evidence="2" key="2">
    <citation type="submission" date="2020-05" db="EMBL/GenBank/DDBJ databases">
        <authorList>
            <person name="Kim H.-S."/>
            <person name="Proctor R.H."/>
            <person name="Brown D.W."/>
        </authorList>
    </citation>
    <scope>NUCLEOTIDE SEQUENCE</scope>
    <source>
        <strain evidence="2">NRRL 22465</strain>
    </source>
</reference>
<dbReference type="Pfam" id="PF13640">
    <property type="entry name" value="2OG-FeII_Oxy_3"/>
    <property type="match status" value="1"/>
</dbReference>
<comment type="caution">
    <text evidence="2">The sequence shown here is derived from an EMBL/GenBank/DDBJ whole genome shotgun (WGS) entry which is preliminary data.</text>
</comment>
<dbReference type="PANTHER" id="PTHR33099:SF7">
    <property type="entry name" value="MYND-TYPE DOMAIN-CONTAINING PROTEIN"/>
    <property type="match status" value="1"/>
</dbReference>
<name>A0A8H4XJJ0_9HYPO</name>